<protein>
    <submittedName>
        <fullName evidence="3">Uncharacterized protein</fullName>
    </submittedName>
</protein>
<keyword evidence="2" id="KW-0472">Membrane</keyword>
<dbReference type="EMBL" id="JAVRHQ010000009">
    <property type="protein sequence ID" value="MDT0643007.1"/>
    <property type="molecule type" value="Genomic_DNA"/>
</dbReference>
<keyword evidence="2" id="KW-1133">Transmembrane helix</keyword>
<gene>
    <name evidence="3" type="ORF">RM553_09230</name>
</gene>
<comment type="caution">
    <text evidence="3">The sequence shown here is derived from an EMBL/GenBank/DDBJ whole genome shotgun (WGS) entry which is preliminary data.</text>
</comment>
<accession>A0ABU3C9J3</accession>
<dbReference type="Proteomes" id="UP001262889">
    <property type="component" value="Unassembled WGS sequence"/>
</dbReference>
<evidence type="ECO:0000313" key="4">
    <source>
        <dbReference type="Proteomes" id="UP001262889"/>
    </source>
</evidence>
<name>A0ABU3C9J3_9FLAO</name>
<feature type="region of interest" description="Disordered" evidence="1">
    <location>
        <begin position="1"/>
        <end position="43"/>
    </location>
</feature>
<proteinExistence type="predicted"/>
<dbReference type="RefSeq" id="WP_311534628.1">
    <property type="nucleotide sequence ID" value="NZ_JAVRHQ010000009.1"/>
</dbReference>
<keyword evidence="4" id="KW-1185">Reference proteome</keyword>
<organism evidence="3 4">
    <name type="scientific">Autumnicola tepida</name>
    <dbReference type="NCBI Taxonomy" id="3075595"/>
    <lineage>
        <taxon>Bacteria</taxon>
        <taxon>Pseudomonadati</taxon>
        <taxon>Bacteroidota</taxon>
        <taxon>Flavobacteriia</taxon>
        <taxon>Flavobacteriales</taxon>
        <taxon>Flavobacteriaceae</taxon>
        <taxon>Autumnicola</taxon>
    </lineage>
</organism>
<keyword evidence="2" id="KW-0812">Transmembrane</keyword>
<evidence type="ECO:0000256" key="1">
    <source>
        <dbReference type="SAM" id="MobiDB-lite"/>
    </source>
</evidence>
<evidence type="ECO:0000256" key="2">
    <source>
        <dbReference type="SAM" id="Phobius"/>
    </source>
</evidence>
<feature type="transmembrane region" description="Helical" evidence="2">
    <location>
        <begin position="55"/>
        <end position="76"/>
    </location>
</feature>
<evidence type="ECO:0000313" key="3">
    <source>
        <dbReference type="EMBL" id="MDT0643007.1"/>
    </source>
</evidence>
<sequence>MPDSQNPNNPNRKAPDNPNVSPPVSEKKTQANKKNKKSLREHQNPIIRAFAKTGYTIWIAVMVLGGILAFIVSLVAV</sequence>
<feature type="compositionally biased region" description="Polar residues" evidence="1">
    <location>
        <begin position="1"/>
        <end position="11"/>
    </location>
</feature>
<reference evidence="3 4" key="1">
    <citation type="submission" date="2023-09" db="EMBL/GenBank/DDBJ databases">
        <authorList>
            <person name="Rey-Velasco X."/>
        </authorList>
    </citation>
    <scope>NUCLEOTIDE SEQUENCE [LARGE SCALE GENOMIC DNA]</scope>
    <source>
        <strain evidence="3 4">F363</strain>
    </source>
</reference>